<keyword evidence="1" id="KW-1133">Transmembrane helix</keyword>
<dbReference type="InterPro" id="IPR003734">
    <property type="entry name" value="DUF155"/>
</dbReference>
<dbReference type="InterPro" id="IPR051624">
    <property type="entry name" value="RMD1/Sad1-interacting"/>
</dbReference>
<sequence>MSEIFPSNGSPARGPRVTARALLLGDRIDVAGLERSDLLSTAPLAFKAGQDGFVALFRFGVAVLVGLTPLEEDEVIRGLRQRVVGEFARHEEETAIIELLPEKEDQIPPGGPIFVKDLSPARLVVVADALSKSVVLARDEKAAAAVFEQVEPFARFLAERGRRPAGRREILKHIGNALLVRQRVSGSVAVEEKPDVLWDRPDLERLYARLEDEYELKERATSLHRKLDVIGDTAQALTDLIDTERGLRLELIIVLLIVFEIIITFYQMWTGQGGH</sequence>
<dbReference type="Proteomes" id="UP000325684">
    <property type="component" value="Unassembled WGS sequence"/>
</dbReference>
<reference evidence="3 4" key="1">
    <citation type="journal article" date="2019" name="Microorganisms">
        <title>Genome Insights into the Novel Species Microvirga brassicacearum, a Rapeseed Endophyte with Biotechnological Potential.</title>
        <authorList>
            <person name="Jimenez-Gomez A."/>
            <person name="Saati-Santamaria Z."/>
            <person name="Igual J.M."/>
            <person name="Rivas R."/>
            <person name="Mateos P.F."/>
            <person name="Garcia-Fraile P."/>
        </authorList>
    </citation>
    <scope>NUCLEOTIDE SEQUENCE [LARGE SCALE GENOMIC DNA]</scope>
    <source>
        <strain evidence="3 4">CDVBN77</strain>
    </source>
</reference>
<dbReference type="RefSeq" id="WP_150944353.1">
    <property type="nucleotide sequence ID" value="NZ_VCMV01000014.1"/>
</dbReference>
<name>A0A5N3PB74_9HYPH</name>
<evidence type="ECO:0000313" key="4">
    <source>
        <dbReference type="Proteomes" id="UP000325684"/>
    </source>
</evidence>
<dbReference type="Pfam" id="PF02582">
    <property type="entry name" value="DUF155"/>
    <property type="match status" value="1"/>
</dbReference>
<dbReference type="PANTHER" id="PTHR16255">
    <property type="entry name" value="REQUIRED FOR MEIOTIC NUCLEAR DIVISION PROTEIN 1 HOMOLOG"/>
    <property type="match status" value="1"/>
</dbReference>
<feature type="transmembrane region" description="Helical" evidence="1">
    <location>
        <begin position="251"/>
        <end position="269"/>
    </location>
</feature>
<keyword evidence="1" id="KW-0472">Membrane</keyword>
<evidence type="ECO:0000259" key="2">
    <source>
        <dbReference type="Pfam" id="PF02582"/>
    </source>
</evidence>
<dbReference type="EMBL" id="VCMV01000014">
    <property type="protein sequence ID" value="KAB0266989.1"/>
    <property type="molecule type" value="Genomic_DNA"/>
</dbReference>
<dbReference type="AlphaFoldDB" id="A0A5N3PB74"/>
<comment type="caution">
    <text evidence="3">The sequence shown here is derived from an EMBL/GenBank/DDBJ whole genome shotgun (WGS) entry which is preliminary data.</text>
</comment>
<accession>A0A5N3PB74</accession>
<protein>
    <submittedName>
        <fullName evidence="3">RMD1 family protein</fullName>
    </submittedName>
</protein>
<feature type="domain" description="DUF155" evidence="2">
    <location>
        <begin position="54"/>
        <end position="223"/>
    </location>
</feature>
<organism evidence="3 4">
    <name type="scientific">Microvirga brassicacearum</name>
    <dbReference type="NCBI Taxonomy" id="2580413"/>
    <lineage>
        <taxon>Bacteria</taxon>
        <taxon>Pseudomonadati</taxon>
        <taxon>Pseudomonadota</taxon>
        <taxon>Alphaproteobacteria</taxon>
        <taxon>Hyphomicrobiales</taxon>
        <taxon>Methylobacteriaceae</taxon>
        <taxon>Microvirga</taxon>
    </lineage>
</organism>
<evidence type="ECO:0000256" key="1">
    <source>
        <dbReference type="SAM" id="Phobius"/>
    </source>
</evidence>
<keyword evidence="1" id="KW-0812">Transmembrane</keyword>
<dbReference type="OrthoDB" id="7931216at2"/>
<dbReference type="PANTHER" id="PTHR16255:SF1">
    <property type="entry name" value="REQUIRED FOR MEIOTIC NUCLEAR DIVISION PROTEIN 1 HOMOLOG"/>
    <property type="match status" value="1"/>
</dbReference>
<proteinExistence type="predicted"/>
<keyword evidence="4" id="KW-1185">Reference proteome</keyword>
<gene>
    <name evidence="3" type="ORF">FEZ63_11170</name>
</gene>
<evidence type="ECO:0000313" key="3">
    <source>
        <dbReference type="EMBL" id="KAB0266989.1"/>
    </source>
</evidence>